<organism evidence="3 4">
    <name type="scientific">Rhodosalinus halophilus</name>
    <dbReference type="NCBI Taxonomy" id="2259333"/>
    <lineage>
        <taxon>Bacteria</taxon>
        <taxon>Pseudomonadati</taxon>
        <taxon>Pseudomonadota</taxon>
        <taxon>Alphaproteobacteria</taxon>
        <taxon>Rhodobacterales</taxon>
        <taxon>Paracoccaceae</taxon>
        <taxon>Rhodosalinus</taxon>
    </lineage>
</organism>
<dbReference type="Proteomes" id="UP000253370">
    <property type="component" value="Unassembled WGS sequence"/>
</dbReference>
<comment type="caution">
    <text evidence="3">The sequence shown here is derived from an EMBL/GenBank/DDBJ whole genome shotgun (WGS) entry which is preliminary data.</text>
</comment>
<feature type="transmembrane region" description="Helical" evidence="1">
    <location>
        <begin position="70"/>
        <end position="93"/>
    </location>
</feature>
<dbReference type="Pfam" id="PF07331">
    <property type="entry name" value="TctB"/>
    <property type="match status" value="1"/>
</dbReference>
<feature type="transmembrane region" description="Helical" evidence="1">
    <location>
        <begin position="39"/>
        <end position="58"/>
    </location>
</feature>
<gene>
    <name evidence="3" type="ORF">DRV85_04540</name>
</gene>
<dbReference type="InterPro" id="IPR009936">
    <property type="entry name" value="DUF1468"/>
</dbReference>
<evidence type="ECO:0000259" key="2">
    <source>
        <dbReference type="Pfam" id="PF07331"/>
    </source>
</evidence>
<keyword evidence="1" id="KW-0812">Transmembrane</keyword>
<keyword evidence="1" id="KW-1133">Transmembrane helix</keyword>
<feature type="transmembrane region" description="Helical" evidence="1">
    <location>
        <begin position="113"/>
        <end position="134"/>
    </location>
</feature>
<proteinExistence type="predicted"/>
<evidence type="ECO:0000313" key="4">
    <source>
        <dbReference type="Proteomes" id="UP000253370"/>
    </source>
</evidence>
<reference evidence="3 4" key="1">
    <citation type="submission" date="2018-07" db="EMBL/GenBank/DDBJ databases">
        <title>Rhodosalinus sp. strain E84T genomic sequence and assembly.</title>
        <authorList>
            <person name="Liu Z.-W."/>
            <person name="Lu D.-C."/>
        </authorList>
    </citation>
    <scope>NUCLEOTIDE SEQUENCE [LARGE SCALE GENOMIC DNA]</scope>
    <source>
        <strain evidence="3 4">E84</strain>
    </source>
</reference>
<dbReference type="EMBL" id="QNTQ01000004">
    <property type="protein sequence ID" value="RBI86698.1"/>
    <property type="molecule type" value="Genomic_DNA"/>
</dbReference>
<evidence type="ECO:0000256" key="1">
    <source>
        <dbReference type="SAM" id="Phobius"/>
    </source>
</evidence>
<dbReference type="RefSeq" id="WP_113288248.1">
    <property type="nucleotide sequence ID" value="NZ_QNTQ01000004.1"/>
</dbReference>
<dbReference type="AlphaFoldDB" id="A0A365UCD8"/>
<accession>A0A365UCD8</accession>
<keyword evidence="4" id="KW-1185">Reference proteome</keyword>
<evidence type="ECO:0000313" key="3">
    <source>
        <dbReference type="EMBL" id="RBI86698.1"/>
    </source>
</evidence>
<feature type="domain" description="DUF1468" evidence="2">
    <location>
        <begin position="6"/>
        <end position="139"/>
    </location>
</feature>
<keyword evidence="1" id="KW-0472">Membrane</keyword>
<name>A0A365UCD8_9RHOB</name>
<sequence>MATDRWLGLFFAGFAVLLYAVIVPWQADAVGYGFLRPRTMPRIAAVVIGLCGLILIFRPPGDARPGRFRWGRAAVFAGVLVAGLWAMSHLGFLLVAPPLALAVMLLAQERRPLWLALGAAGVPALIWFAVAVLLDRPLP</sequence>
<protein>
    <recommendedName>
        <fullName evidence="2">DUF1468 domain-containing protein</fullName>
    </recommendedName>
</protein>
<dbReference type="OrthoDB" id="7860650at2"/>